<dbReference type="HAMAP" id="MF_00262">
    <property type="entry name" value="MinE"/>
    <property type="match status" value="1"/>
</dbReference>
<dbReference type="InterPro" id="IPR005527">
    <property type="entry name" value="MinE"/>
</dbReference>
<dbReference type="NCBIfam" id="NF001422">
    <property type="entry name" value="PRK00296.1"/>
    <property type="match status" value="1"/>
</dbReference>
<evidence type="ECO:0000256" key="2">
    <source>
        <dbReference type="ARBA" id="ARBA00020112"/>
    </source>
</evidence>
<keyword evidence="6" id="KW-1185">Reference proteome</keyword>
<evidence type="ECO:0000313" key="6">
    <source>
        <dbReference type="Proteomes" id="UP001595632"/>
    </source>
</evidence>
<organism evidence="5 6">
    <name type="scientific">Psychromarinibacter halotolerans</name>
    <dbReference type="NCBI Taxonomy" id="1775175"/>
    <lineage>
        <taxon>Bacteria</taxon>
        <taxon>Pseudomonadati</taxon>
        <taxon>Pseudomonadota</taxon>
        <taxon>Alphaproteobacteria</taxon>
        <taxon>Rhodobacterales</taxon>
        <taxon>Paracoccaceae</taxon>
        <taxon>Psychromarinibacter</taxon>
    </lineage>
</organism>
<dbReference type="RefSeq" id="WP_275632319.1">
    <property type="nucleotide sequence ID" value="NZ_JARGYD010000003.1"/>
</dbReference>
<evidence type="ECO:0000256" key="3">
    <source>
        <dbReference type="ARBA" id="ARBA00025265"/>
    </source>
</evidence>
<dbReference type="SUPFAM" id="SSF55229">
    <property type="entry name" value="Cell division protein MinE topological specificity domain"/>
    <property type="match status" value="1"/>
</dbReference>
<dbReference type="Gene3D" id="3.30.1070.10">
    <property type="entry name" value="Cell division topological specificity factor MinE"/>
    <property type="match status" value="1"/>
</dbReference>
<comment type="similarity">
    <text evidence="1 4">Belongs to the MinE family.</text>
</comment>
<comment type="caution">
    <text evidence="5">The sequence shown here is derived from an EMBL/GenBank/DDBJ whole genome shotgun (WGS) entry which is preliminary data.</text>
</comment>
<reference evidence="6" key="1">
    <citation type="journal article" date="2019" name="Int. J. Syst. Evol. Microbiol.">
        <title>The Global Catalogue of Microorganisms (GCM) 10K type strain sequencing project: providing services to taxonomists for standard genome sequencing and annotation.</title>
        <authorList>
            <consortium name="The Broad Institute Genomics Platform"/>
            <consortium name="The Broad Institute Genome Sequencing Center for Infectious Disease"/>
            <person name="Wu L."/>
            <person name="Ma J."/>
        </authorList>
    </citation>
    <scope>NUCLEOTIDE SEQUENCE [LARGE SCALE GENOMIC DNA]</scope>
    <source>
        <strain evidence="6">KCTC 52366</strain>
    </source>
</reference>
<evidence type="ECO:0000256" key="1">
    <source>
        <dbReference type="ARBA" id="ARBA00008168"/>
    </source>
</evidence>
<name>A0ABV7GYR6_9RHOB</name>
<keyword evidence="4" id="KW-0131">Cell cycle</keyword>
<proteinExistence type="inferred from homology"/>
<dbReference type="InterPro" id="IPR036707">
    <property type="entry name" value="MinE_sf"/>
</dbReference>
<dbReference type="EMBL" id="JBHRTB010000010">
    <property type="protein sequence ID" value="MFC3145359.1"/>
    <property type="molecule type" value="Genomic_DNA"/>
</dbReference>
<dbReference type="NCBIfam" id="TIGR01215">
    <property type="entry name" value="minE"/>
    <property type="match status" value="1"/>
</dbReference>
<dbReference type="Pfam" id="PF03776">
    <property type="entry name" value="MinE"/>
    <property type="match status" value="1"/>
</dbReference>
<dbReference type="Proteomes" id="UP001595632">
    <property type="component" value="Unassembled WGS sequence"/>
</dbReference>
<protein>
    <recommendedName>
        <fullName evidence="2 4">Cell division topological specificity factor</fullName>
    </recommendedName>
</protein>
<gene>
    <name evidence="4 5" type="primary">minE</name>
    <name evidence="5" type="ORF">ACFOGP_21750</name>
</gene>
<keyword evidence="4 5" id="KW-0132">Cell division</keyword>
<evidence type="ECO:0000256" key="4">
    <source>
        <dbReference type="HAMAP-Rule" id="MF_00262"/>
    </source>
</evidence>
<evidence type="ECO:0000313" key="5">
    <source>
        <dbReference type="EMBL" id="MFC3145359.1"/>
    </source>
</evidence>
<dbReference type="GO" id="GO:0051301">
    <property type="term" value="P:cell division"/>
    <property type="evidence" value="ECO:0007669"/>
    <property type="project" value="UniProtKB-KW"/>
</dbReference>
<sequence>MSLFGFSLRPRRAATAQTAKDRLQLLLAHERADGAAQADFLPKMQQDILEVIRRYVKVEDQDVDIKVQRDDAVSSLEINIEMPAASVTNARDRG</sequence>
<accession>A0ABV7GYR6</accession>
<comment type="function">
    <text evidence="3 4">Prevents the cell division inhibition by proteins MinC and MinD at internal division sites while permitting inhibition at polar sites. This ensures cell division at the proper site by restricting the formation of a division septum at the midpoint of the long axis of the cell.</text>
</comment>